<feature type="domain" description="Amidohydrolase-related" evidence="4">
    <location>
        <begin position="756"/>
        <end position="1088"/>
    </location>
</feature>
<keyword evidence="3" id="KW-0732">Signal</keyword>
<feature type="signal peptide" evidence="3">
    <location>
        <begin position="1"/>
        <end position="20"/>
    </location>
</feature>
<dbReference type="PANTHER" id="PTHR36842:SF1">
    <property type="entry name" value="PROTEIN TOLB"/>
    <property type="match status" value="1"/>
</dbReference>
<evidence type="ECO:0000256" key="3">
    <source>
        <dbReference type="SAM" id="SignalP"/>
    </source>
</evidence>
<dbReference type="InterPro" id="IPR032466">
    <property type="entry name" value="Metal_Hydrolase"/>
</dbReference>
<reference evidence="5 6" key="1">
    <citation type="submission" date="2018-08" db="EMBL/GenBank/DDBJ databases">
        <title>Altererythrobacter sp.Ery1 and Ery12, the genome sequencing of novel strains in genus Alterythrobacter.</title>
        <authorList>
            <person name="Cheng H."/>
            <person name="Wu Y.-H."/>
            <person name="Fang C."/>
            <person name="Xu X.-W."/>
        </authorList>
    </citation>
    <scope>NUCLEOTIDE SEQUENCE [LARGE SCALE GENOMIC DNA]</scope>
    <source>
        <strain evidence="5 6">Ery1</strain>
    </source>
</reference>
<dbReference type="Pfam" id="PF01979">
    <property type="entry name" value="Amidohydro_1"/>
    <property type="match status" value="1"/>
</dbReference>
<name>A0A418NFV4_9SPHN</name>
<dbReference type="Pfam" id="PF26549">
    <property type="entry name" value="Tricorn_N"/>
    <property type="match status" value="1"/>
</dbReference>
<evidence type="ECO:0000256" key="1">
    <source>
        <dbReference type="ARBA" id="ARBA00009820"/>
    </source>
</evidence>
<dbReference type="EMBL" id="QXFK01000018">
    <property type="protein sequence ID" value="RIV76910.1"/>
    <property type="molecule type" value="Genomic_DNA"/>
</dbReference>
<dbReference type="Proteomes" id="UP000285092">
    <property type="component" value="Unassembled WGS sequence"/>
</dbReference>
<dbReference type="RefSeq" id="WP_119513968.1">
    <property type="nucleotide sequence ID" value="NZ_QXFK01000018.1"/>
</dbReference>
<accession>A0A418NFV4</accession>
<comment type="caution">
    <text evidence="5">The sequence shown here is derived from an EMBL/GenBank/DDBJ whole genome shotgun (WGS) entry which is preliminary data.</text>
</comment>
<dbReference type="GO" id="GO:0016810">
    <property type="term" value="F:hydrolase activity, acting on carbon-nitrogen (but not peptide) bonds"/>
    <property type="evidence" value="ECO:0007669"/>
    <property type="project" value="InterPro"/>
</dbReference>
<dbReference type="InterPro" id="IPR011042">
    <property type="entry name" value="6-blade_b-propeller_TolB-like"/>
</dbReference>
<dbReference type="SUPFAM" id="SSF82171">
    <property type="entry name" value="DPP6 N-terminal domain-like"/>
    <property type="match status" value="1"/>
</dbReference>
<evidence type="ECO:0000256" key="2">
    <source>
        <dbReference type="SAM" id="MobiDB-lite"/>
    </source>
</evidence>
<sequence>MKASVASVIASLLFATSLSAQDQEPQPSPNPVEEQEVDASQGDEGPLPTEGSGEQVASSPVDPAETAADKAKWDVTAPRGATIRQIPIRTDEGTWMDVDVSPDGSTVAFALLGDIYTMPISGGTPRRIAEGLAWEVQPRFSPDGSRIAFTSDRGGGDNIWLMNADGSDKRQVTKEKFRLLNQPTWSPDGRFIAAKKHFTTGRSAGTGEVWLYHVSGGSGVALVERASEQLQKELGEPIYAPDGSAIYYTRNVTPGPIFEYAQDSTQSMFEIERYDLKTGEVTTAVSGYGGSVRPNPSPDGKLLSFVRRDKDQSQLWVKNLETGEERMIYGDLDLDMQETWAVYGVYPNMDWTPDSRSVVFWAGGKLRRVNADGSGLGEIPFAIDDTRGVADAPHPVIPVAPDTFVAKMPKFATISPDGDRVVFASLGKLYVKDTAGGEPRRLTRQEEALELWPAWSRDGRQLTWVRWTDTGLGEIVVADANGRNVRTVTNQPGHYAVPQFSPDGRTLVFEKREGGDLTAPEYSEDPGVYRVPVSGGTPELIARDLGEPQFGADGERVFMLGRADGKLQLISADLNGEARRVHAQGELASDFRVSPNGEFFAFRQNYEVFAMPLMPGGQAVEVDEEAKVLPVVRASKGGAEYIGWSGGGDTLYWSMGPTVYRATAAAMFPRAPQAEGAPGFTPPESGISIARTLRAAKPSGTVALTGARILTMTGEDAGAIENGTIVIEGDRIVAVGPAASVNIPGGAKVIDAAGKTIMPGLVDAHAHGPQGTGDLVPQQNWALVQALAMGVTTMHDPSSSASMIFAASERQRAGELLGPRIFSTGEVIYGAKAAGIYARIDSYEDALAHVRRIKAQGGISIKNYNQPRREQRQQVVAASRAEDMLVVAEGGSLFGMDMALIADGNSTIEHNVPVDVMYEDVLQFFSQSQSNYTPTLVVTYGGLAGDPYWRQATNVFENPLLVHTPPRQLLAATARRVKAPEWAFVDDNNAREAAKLAERGVKVSIGAHGQQPGVAAHWELWSFARGGLSPVEALRAGTIVAAQSLGMAQDIGSLEPGKLADLVVLSADPSQDISASDDIERVMLGGRLYDARTMNEVETGDFQRLPYWWED</sequence>
<dbReference type="SUPFAM" id="SSF51556">
    <property type="entry name" value="Metallo-dependent hydrolases"/>
    <property type="match status" value="1"/>
</dbReference>
<dbReference type="Pfam" id="PF07676">
    <property type="entry name" value="PD40"/>
    <property type="match status" value="2"/>
</dbReference>
<feature type="chain" id="PRO_5019486676" evidence="3">
    <location>
        <begin position="21"/>
        <end position="1111"/>
    </location>
</feature>
<proteinExistence type="inferred from homology"/>
<dbReference type="OrthoDB" id="9758793at2"/>
<dbReference type="InterPro" id="IPR011059">
    <property type="entry name" value="Metal-dep_hydrolase_composite"/>
</dbReference>
<keyword evidence="6" id="KW-1185">Reference proteome</keyword>
<evidence type="ECO:0000313" key="6">
    <source>
        <dbReference type="Proteomes" id="UP000285092"/>
    </source>
</evidence>
<dbReference type="Gene3D" id="3.40.50.10910">
    <property type="entry name" value="Amidohydrolase"/>
    <property type="match status" value="1"/>
</dbReference>
<dbReference type="InterPro" id="IPR011659">
    <property type="entry name" value="WD40"/>
</dbReference>
<comment type="similarity">
    <text evidence="1">Belongs to the TolB family.</text>
</comment>
<dbReference type="Gene3D" id="2.30.40.10">
    <property type="entry name" value="Urease, subunit C, domain 1"/>
    <property type="match status" value="1"/>
</dbReference>
<dbReference type="AlphaFoldDB" id="A0A418NFV4"/>
<dbReference type="SUPFAM" id="SSF69304">
    <property type="entry name" value="Tricorn protease N-terminal domain"/>
    <property type="match status" value="1"/>
</dbReference>
<feature type="region of interest" description="Disordered" evidence="2">
    <location>
        <begin position="16"/>
        <end position="76"/>
    </location>
</feature>
<keyword evidence="5" id="KW-0378">Hydrolase</keyword>
<dbReference type="Gene3D" id="1.20.58.520">
    <property type="entry name" value="Amidohydrolase"/>
    <property type="match status" value="1"/>
</dbReference>
<dbReference type="PANTHER" id="PTHR36842">
    <property type="entry name" value="PROTEIN TOLB HOMOLOG"/>
    <property type="match status" value="1"/>
</dbReference>
<dbReference type="InterPro" id="IPR006680">
    <property type="entry name" value="Amidohydro-rel"/>
</dbReference>
<evidence type="ECO:0000313" key="5">
    <source>
        <dbReference type="EMBL" id="RIV76910.1"/>
    </source>
</evidence>
<dbReference type="Gene3D" id="2.120.10.30">
    <property type="entry name" value="TolB, C-terminal domain"/>
    <property type="match status" value="3"/>
</dbReference>
<dbReference type="Gene3D" id="3.30.110.90">
    <property type="entry name" value="Amidohydrolase"/>
    <property type="match status" value="1"/>
</dbReference>
<organism evidence="5 6">
    <name type="scientific">Pelagerythrobacter aerophilus</name>
    <dbReference type="NCBI Taxonomy" id="2306995"/>
    <lineage>
        <taxon>Bacteria</taxon>
        <taxon>Pseudomonadati</taxon>
        <taxon>Pseudomonadota</taxon>
        <taxon>Alphaproteobacteria</taxon>
        <taxon>Sphingomonadales</taxon>
        <taxon>Erythrobacteraceae</taxon>
        <taxon>Pelagerythrobacter</taxon>
    </lineage>
</organism>
<protein>
    <submittedName>
        <fullName evidence="5">Amidohydrolase</fullName>
    </submittedName>
</protein>
<feature type="compositionally biased region" description="Polar residues" evidence="2">
    <location>
        <begin position="16"/>
        <end position="25"/>
    </location>
</feature>
<evidence type="ECO:0000259" key="4">
    <source>
        <dbReference type="Pfam" id="PF01979"/>
    </source>
</evidence>
<gene>
    <name evidence="5" type="ORF">D2V04_12320</name>
</gene>
<dbReference type="SUPFAM" id="SSF51338">
    <property type="entry name" value="Composite domain of metallo-dependent hydrolases"/>
    <property type="match status" value="1"/>
</dbReference>